<dbReference type="InterPro" id="IPR051794">
    <property type="entry name" value="PG_Endopeptidase_C40"/>
</dbReference>
<dbReference type="AlphaFoldDB" id="A0A212T2V6"/>
<dbReference type="PROSITE" id="PS51318">
    <property type="entry name" value="TAT"/>
    <property type="match status" value="1"/>
</dbReference>
<dbReference type="GO" id="GO:0006508">
    <property type="term" value="P:proteolysis"/>
    <property type="evidence" value="ECO:0007669"/>
    <property type="project" value="UniProtKB-KW"/>
</dbReference>
<organism evidence="6 7">
    <name type="scientific">Kytococcus aerolatus</name>
    <dbReference type="NCBI Taxonomy" id="592308"/>
    <lineage>
        <taxon>Bacteria</taxon>
        <taxon>Bacillati</taxon>
        <taxon>Actinomycetota</taxon>
        <taxon>Actinomycetes</taxon>
        <taxon>Micrococcales</taxon>
        <taxon>Kytococcaceae</taxon>
        <taxon>Kytococcus</taxon>
    </lineage>
</organism>
<name>A0A212T2V6_9MICO</name>
<dbReference type="RefSeq" id="WP_088817296.1">
    <property type="nucleotide sequence ID" value="NZ_FYEZ01000001.1"/>
</dbReference>
<sequence>MSMIDVNTPALDRRALLTGAAATAGAGALALGTASEANAITQYTRRAIYRKARAKEGLPYVYGAEGPYAFDCSGLTQWAHKQYGLALPRTAAQQYRATRSIYRSSATLGDLLFIGNWSHASHVGFYVPWNGRHYIYHAPRPGRRLSCDRIWTWRYKTRRAF</sequence>
<evidence type="ECO:0000256" key="2">
    <source>
        <dbReference type="ARBA" id="ARBA00022670"/>
    </source>
</evidence>
<dbReference type="Gene3D" id="3.90.1720.10">
    <property type="entry name" value="endopeptidase domain like (from Nostoc punctiforme)"/>
    <property type="match status" value="1"/>
</dbReference>
<dbReference type="Proteomes" id="UP000198122">
    <property type="component" value="Unassembled WGS sequence"/>
</dbReference>
<keyword evidence="2" id="KW-0645">Protease</keyword>
<dbReference type="OrthoDB" id="9815778at2"/>
<accession>A0A212T2V6</accession>
<gene>
    <name evidence="6" type="ORF">SAMN05445756_0262</name>
</gene>
<keyword evidence="7" id="KW-1185">Reference proteome</keyword>
<dbReference type="PANTHER" id="PTHR47359:SF3">
    <property type="entry name" value="NLP_P60 DOMAIN-CONTAINING PROTEIN-RELATED"/>
    <property type="match status" value="1"/>
</dbReference>
<proteinExistence type="inferred from homology"/>
<dbReference type="InterPro" id="IPR038765">
    <property type="entry name" value="Papain-like_cys_pep_sf"/>
</dbReference>
<evidence type="ECO:0000259" key="5">
    <source>
        <dbReference type="PROSITE" id="PS51935"/>
    </source>
</evidence>
<protein>
    <submittedName>
        <fullName evidence="6">Cell wall-associated hydrolase, NlpC family</fullName>
    </submittedName>
</protein>
<dbReference type="SUPFAM" id="SSF54001">
    <property type="entry name" value="Cysteine proteinases"/>
    <property type="match status" value="1"/>
</dbReference>
<feature type="domain" description="NlpC/P60" evidence="5">
    <location>
        <begin position="42"/>
        <end position="161"/>
    </location>
</feature>
<evidence type="ECO:0000313" key="6">
    <source>
        <dbReference type="EMBL" id="SNC60372.1"/>
    </source>
</evidence>
<comment type="similarity">
    <text evidence="1">Belongs to the peptidase C40 family.</text>
</comment>
<evidence type="ECO:0000256" key="3">
    <source>
        <dbReference type="ARBA" id="ARBA00022801"/>
    </source>
</evidence>
<dbReference type="InterPro" id="IPR000064">
    <property type="entry name" value="NLP_P60_dom"/>
</dbReference>
<reference evidence="6 7" key="1">
    <citation type="submission" date="2017-06" db="EMBL/GenBank/DDBJ databases">
        <authorList>
            <person name="Kim H.J."/>
            <person name="Triplett B.A."/>
        </authorList>
    </citation>
    <scope>NUCLEOTIDE SEQUENCE [LARGE SCALE GENOMIC DNA]</scope>
    <source>
        <strain evidence="6 7">DSM 22179</strain>
    </source>
</reference>
<keyword evidence="4" id="KW-0788">Thiol protease</keyword>
<dbReference type="Pfam" id="PF00877">
    <property type="entry name" value="NLPC_P60"/>
    <property type="match status" value="1"/>
</dbReference>
<dbReference type="PROSITE" id="PS51935">
    <property type="entry name" value="NLPC_P60"/>
    <property type="match status" value="1"/>
</dbReference>
<evidence type="ECO:0000256" key="4">
    <source>
        <dbReference type="ARBA" id="ARBA00022807"/>
    </source>
</evidence>
<keyword evidence="3 6" id="KW-0378">Hydrolase</keyword>
<evidence type="ECO:0000256" key="1">
    <source>
        <dbReference type="ARBA" id="ARBA00007074"/>
    </source>
</evidence>
<dbReference type="PANTHER" id="PTHR47359">
    <property type="entry name" value="PEPTIDOGLYCAN DL-ENDOPEPTIDASE CWLO"/>
    <property type="match status" value="1"/>
</dbReference>
<dbReference type="InterPro" id="IPR006311">
    <property type="entry name" value="TAT_signal"/>
</dbReference>
<dbReference type="GO" id="GO:0008234">
    <property type="term" value="F:cysteine-type peptidase activity"/>
    <property type="evidence" value="ECO:0007669"/>
    <property type="project" value="UniProtKB-KW"/>
</dbReference>
<evidence type="ECO:0000313" key="7">
    <source>
        <dbReference type="Proteomes" id="UP000198122"/>
    </source>
</evidence>
<dbReference type="EMBL" id="FYEZ01000001">
    <property type="protein sequence ID" value="SNC60372.1"/>
    <property type="molecule type" value="Genomic_DNA"/>
</dbReference>